<sequence length="153" mass="16757">MNLKKFLVPPAMRVGHEYTRTNPIKNAKEMGKGAVEFMKKNYNLKEPIFMKDPQGRNMNNLWTGYGYGGKGRALATASLIGGGTLIVSNPKGFQSYMNGDFVDEQSAELDVESLPSTRSDGLAYEAQIGNSTDLSASGDLVFAMHKTRHSGQF</sequence>
<dbReference type="AlphaFoldDB" id="A0A8I2B544"/>
<name>A0A8I2B544_BACIU</name>
<evidence type="ECO:0000313" key="1">
    <source>
        <dbReference type="EMBL" id="MBO3794247.1"/>
    </source>
</evidence>
<accession>A0A8I2B544</accession>
<proteinExistence type="predicted"/>
<gene>
    <name evidence="1" type="ORF">J5227_07985</name>
</gene>
<comment type="caution">
    <text evidence="1">The sequence shown here is derived from an EMBL/GenBank/DDBJ whole genome shotgun (WGS) entry which is preliminary data.</text>
</comment>
<reference evidence="1" key="1">
    <citation type="submission" date="2021-03" db="EMBL/GenBank/DDBJ databases">
        <title>Isolation of Bacillus subtilis from fermented food sample.</title>
        <authorList>
            <person name="Lakshmanan V."/>
            <person name="Athira K."/>
            <person name="Rajagopal K."/>
        </authorList>
    </citation>
    <scope>NUCLEOTIDE SEQUENCE</scope>
    <source>
        <strain evidence="1">S1</strain>
    </source>
</reference>
<dbReference type="EMBL" id="JAGFPW010000005">
    <property type="protein sequence ID" value="MBO3794247.1"/>
    <property type="molecule type" value="Genomic_DNA"/>
</dbReference>
<dbReference type="RefSeq" id="WP_163190149.1">
    <property type="nucleotide sequence ID" value="NZ_JAGFPW010000005.1"/>
</dbReference>
<evidence type="ECO:0000313" key="2">
    <source>
        <dbReference type="Proteomes" id="UP000665181"/>
    </source>
</evidence>
<protein>
    <submittedName>
        <fullName evidence="1">Uncharacterized protein</fullName>
    </submittedName>
</protein>
<dbReference type="Proteomes" id="UP000665181">
    <property type="component" value="Unassembled WGS sequence"/>
</dbReference>
<organism evidence="1 2">
    <name type="scientific">Bacillus subtilis</name>
    <dbReference type="NCBI Taxonomy" id="1423"/>
    <lineage>
        <taxon>Bacteria</taxon>
        <taxon>Bacillati</taxon>
        <taxon>Bacillota</taxon>
        <taxon>Bacilli</taxon>
        <taxon>Bacillales</taxon>
        <taxon>Bacillaceae</taxon>
        <taxon>Bacillus</taxon>
    </lineage>
</organism>